<dbReference type="Gene3D" id="2.10.260.10">
    <property type="match status" value="1"/>
</dbReference>
<proteinExistence type="predicted"/>
<comment type="caution">
    <text evidence="1">The sequence shown here is derived from an EMBL/GenBank/DDBJ whole genome shotgun (WGS) entry which is preliminary data.</text>
</comment>
<evidence type="ECO:0000313" key="2">
    <source>
        <dbReference type="Proteomes" id="UP000198414"/>
    </source>
</evidence>
<dbReference type="SUPFAM" id="SSF89447">
    <property type="entry name" value="AbrB/MazE/MraZ-like"/>
    <property type="match status" value="1"/>
</dbReference>
<gene>
    <name evidence="1" type="ORF">IWT25_01700</name>
</gene>
<dbReference type="RefSeq" id="WP_225356370.1">
    <property type="nucleotide sequence ID" value="NZ_BCMI01000016.1"/>
</dbReference>
<organism evidence="1 2">
    <name type="scientific">Secundilactobacillus pentosiphilus</name>
    <dbReference type="NCBI Taxonomy" id="1714682"/>
    <lineage>
        <taxon>Bacteria</taxon>
        <taxon>Bacillati</taxon>
        <taxon>Bacillota</taxon>
        <taxon>Bacilli</taxon>
        <taxon>Lactobacillales</taxon>
        <taxon>Lactobacillaceae</taxon>
        <taxon>Secundilactobacillus</taxon>
    </lineage>
</organism>
<sequence length="61" mass="6825">MKIDKAGGLISKIGSDNRVTISKQVRNHMNLQNNDTIEWHLEGCNGTKIIRFMGDSKQPGK</sequence>
<accession>A0A1Z5IXH2</accession>
<dbReference type="AlphaFoldDB" id="A0A1Z5IXH2"/>
<dbReference type="Proteomes" id="UP000198414">
    <property type="component" value="Unassembled WGS sequence"/>
</dbReference>
<reference evidence="1 2" key="1">
    <citation type="submission" date="2015-11" db="EMBL/GenBank/DDBJ databases">
        <title>Draft genome sequences of new species of the genus Lactobacillus isolated from orchardgrass silage.</title>
        <authorList>
            <person name="Tohno M."/>
            <person name="Tanizawa Y."/>
            <person name="Arita M."/>
        </authorList>
    </citation>
    <scope>NUCLEOTIDE SEQUENCE [LARGE SCALE GENOMIC DNA]</scope>
    <source>
        <strain evidence="1 2">IWT25</strain>
    </source>
</reference>
<name>A0A1Z5IXH2_9LACO</name>
<protein>
    <submittedName>
        <fullName evidence="1">Uncharacterized protein</fullName>
    </submittedName>
</protein>
<evidence type="ECO:0000313" key="1">
    <source>
        <dbReference type="EMBL" id="GAX06356.1"/>
    </source>
</evidence>
<dbReference type="EMBL" id="BCMI01000016">
    <property type="protein sequence ID" value="GAX06356.1"/>
    <property type="molecule type" value="Genomic_DNA"/>
</dbReference>
<dbReference type="InterPro" id="IPR037914">
    <property type="entry name" value="SpoVT-AbrB_sf"/>
</dbReference>